<dbReference type="Proteomes" id="UP000019373">
    <property type="component" value="Unassembled WGS sequence"/>
</dbReference>
<reference evidence="8" key="1">
    <citation type="journal article" date="2014" name="BMC Genomics">
        <title>Genome characteristics reveal the impact of lichenization on lichen-forming fungus Endocarpon pusillum Hedwig (Verrucariales, Ascomycota).</title>
        <authorList>
            <person name="Wang Y.-Y."/>
            <person name="Liu B."/>
            <person name="Zhang X.-Y."/>
            <person name="Zhou Q.-M."/>
            <person name="Zhang T."/>
            <person name="Li H."/>
            <person name="Yu Y.-F."/>
            <person name="Zhang X.-L."/>
            <person name="Hao X.-Y."/>
            <person name="Wang M."/>
            <person name="Wang L."/>
            <person name="Wei J.-C."/>
        </authorList>
    </citation>
    <scope>NUCLEOTIDE SEQUENCE [LARGE SCALE GENOMIC DNA]</scope>
    <source>
        <strain evidence="8">Z07020 / HMAS-L-300199</strain>
    </source>
</reference>
<protein>
    <submittedName>
        <fullName evidence="7">Uncharacterized protein</fullName>
    </submittedName>
</protein>
<keyword evidence="6" id="KW-0732">Signal</keyword>
<feature type="region of interest" description="Disordered" evidence="5">
    <location>
        <begin position="157"/>
        <end position="197"/>
    </location>
</feature>
<dbReference type="EMBL" id="KE721110">
    <property type="protein sequence ID" value="ERF72356.1"/>
    <property type="molecule type" value="Genomic_DNA"/>
</dbReference>
<organism evidence="7 8">
    <name type="scientific">Endocarpon pusillum (strain Z07020 / HMAS-L-300199)</name>
    <name type="common">Lichen-forming fungus</name>
    <dbReference type="NCBI Taxonomy" id="1263415"/>
    <lineage>
        <taxon>Eukaryota</taxon>
        <taxon>Fungi</taxon>
        <taxon>Dikarya</taxon>
        <taxon>Ascomycota</taxon>
        <taxon>Pezizomycotina</taxon>
        <taxon>Eurotiomycetes</taxon>
        <taxon>Chaetothyriomycetidae</taxon>
        <taxon>Verrucariales</taxon>
        <taxon>Verrucariaceae</taxon>
        <taxon>Endocarpon</taxon>
    </lineage>
</organism>
<evidence type="ECO:0000313" key="8">
    <source>
        <dbReference type="Proteomes" id="UP000019373"/>
    </source>
</evidence>
<feature type="region of interest" description="Disordered" evidence="5">
    <location>
        <begin position="105"/>
        <end position="141"/>
    </location>
</feature>
<evidence type="ECO:0000256" key="2">
    <source>
        <dbReference type="ARBA" id="ARBA00011748"/>
    </source>
</evidence>
<dbReference type="RefSeq" id="XP_007802027.1">
    <property type="nucleotide sequence ID" value="XM_007803836.1"/>
</dbReference>
<keyword evidence="4" id="KW-1015">Disulfide bond</keyword>
<proteinExistence type="inferred from homology"/>
<dbReference type="GeneID" id="19241059"/>
<evidence type="ECO:0000256" key="3">
    <source>
        <dbReference type="ARBA" id="ARBA00022702"/>
    </source>
</evidence>
<dbReference type="AlphaFoldDB" id="U1GKF0"/>
<evidence type="ECO:0000256" key="4">
    <source>
        <dbReference type="ARBA" id="ARBA00023157"/>
    </source>
</evidence>
<feature type="compositionally biased region" description="Low complexity" evidence="5">
    <location>
        <begin position="109"/>
        <end position="129"/>
    </location>
</feature>
<dbReference type="eggNOG" id="KOG3276">
    <property type="taxonomic scope" value="Eukaryota"/>
</dbReference>
<gene>
    <name evidence="7" type="ORF">EPUS_06112</name>
</gene>
<evidence type="ECO:0000313" key="7">
    <source>
        <dbReference type="EMBL" id="ERF72356.1"/>
    </source>
</evidence>
<keyword evidence="3" id="KW-0372">Hormone</keyword>
<dbReference type="GO" id="GO:0006874">
    <property type="term" value="P:intracellular calcium ion homeostasis"/>
    <property type="evidence" value="ECO:0007669"/>
    <property type="project" value="TreeGrafter"/>
</dbReference>
<sequence>MRSFTQSLVVLVFSLLTLLAYTEGLSPRYKAPLVNDYPLLERGTVPKTTLSSKSSSSAKSTPPGHAKPTSGSEKPPVPLEYKSCFDRNRHPYTYSYDHGEYHFSGHGPGPKTGKPYKTKTSSTSQTSSCHKGHFTSKESCTPKSSFTLQTTITSTTSASSFSSSSPNTTSITLSTNTTSTSSTSASSTLPANTTVPGCEPELQLDGVSEYGFNKKGVAFSVKMVSCSNFDVANTTAFSNFAPIDNLTITPDSIFFTGFNDDYVLLSVFALDNYGNAVMKSYQLHFGSIDMPVLVLGPDNQPASGVLVYGNATIYPGVSQQCTTDASGKCTLTSLPATTIGLVARTESNSIAVDGLAATTGQVTLKLMPFTSPAGNSTFDANNGTTGWTGGTVSQSMKIKRDTTLTLSTAGQSSLQSASNSFNVRPFTKTAYIRYKFITSEVPGGFFGTQFNDYYSVTIRSDTGAYVSVTNSMNALGLGAFDANGATDWFTLRLSVPANTKSVEYDIGVSNVADSLYDSSVVVDKVGDLQCDKCGDCASCPSDPMCQASCINPPLKSCDFYRNCAEGQLACGAGGYPLAYGEKNCNRFTNNLNCFGAAGQDWIFGTMHCLQTAMVPVLQPCTATCSSFQAAAFDSHPRCYVDNGFCGLQCPDILAVLITVNTDLVSFQSLRQVAQTAGLCIDNLLQTLSGCSGDVVFGAAAGGLAGGGLAKTIALTVAITLLKKVAGTS</sequence>
<comment type="similarity">
    <text evidence="1">Belongs to the stanniocalcin family.</text>
</comment>
<name>U1GKF0_ENDPU</name>
<dbReference type="PANTHER" id="PTHR11245:SF6">
    <property type="entry name" value="DUF19 DOMAIN-CONTAINING PROTEIN"/>
    <property type="match status" value="1"/>
</dbReference>
<evidence type="ECO:0000256" key="6">
    <source>
        <dbReference type="SAM" id="SignalP"/>
    </source>
</evidence>
<feature type="signal peptide" evidence="6">
    <location>
        <begin position="1"/>
        <end position="24"/>
    </location>
</feature>
<dbReference type="GO" id="GO:0005576">
    <property type="term" value="C:extracellular region"/>
    <property type="evidence" value="ECO:0007669"/>
    <property type="project" value="InterPro"/>
</dbReference>
<accession>U1GKF0</accession>
<feature type="compositionally biased region" description="Low complexity" evidence="5">
    <location>
        <begin position="157"/>
        <end position="194"/>
    </location>
</feature>
<dbReference type="GO" id="GO:0005179">
    <property type="term" value="F:hormone activity"/>
    <property type="evidence" value="ECO:0007669"/>
    <property type="project" value="UniProtKB-KW"/>
</dbReference>
<dbReference type="OrthoDB" id="2251794at2759"/>
<evidence type="ECO:0000256" key="5">
    <source>
        <dbReference type="SAM" id="MobiDB-lite"/>
    </source>
</evidence>
<dbReference type="InterPro" id="IPR004978">
    <property type="entry name" value="Stanniocalcin"/>
</dbReference>
<feature type="compositionally biased region" description="Low complexity" evidence="5">
    <location>
        <begin position="47"/>
        <end position="63"/>
    </location>
</feature>
<dbReference type="HOGENOM" id="CLU_380357_0_0_1"/>
<evidence type="ECO:0000256" key="1">
    <source>
        <dbReference type="ARBA" id="ARBA00008693"/>
    </source>
</evidence>
<feature type="region of interest" description="Disordered" evidence="5">
    <location>
        <begin position="47"/>
        <end position="82"/>
    </location>
</feature>
<comment type="subunit">
    <text evidence="2">Homodimer; disulfide-linked.</text>
</comment>
<feature type="chain" id="PRO_5004612518" evidence="6">
    <location>
        <begin position="25"/>
        <end position="728"/>
    </location>
</feature>
<dbReference type="PANTHER" id="PTHR11245">
    <property type="entry name" value="STANNIOCALCIN"/>
    <property type="match status" value="1"/>
</dbReference>
<keyword evidence="8" id="KW-1185">Reference proteome</keyword>